<comment type="caution">
    <text evidence="4">The sequence shown here is derived from an EMBL/GenBank/DDBJ whole genome shotgun (WGS) entry which is preliminary data.</text>
</comment>
<dbReference type="RefSeq" id="WP_225698534.1">
    <property type="nucleotide sequence ID" value="NZ_JAIXNE010000002.1"/>
</dbReference>
<proteinExistence type="predicted"/>
<dbReference type="AlphaFoldDB" id="A0A9X1HVD9"/>
<evidence type="ECO:0008006" key="6">
    <source>
        <dbReference type="Google" id="ProtNLM"/>
    </source>
</evidence>
<evidence type="ECO:0000313" key="4">
    <source>
        <dbReference type="EMBL" id="MCA6077738.1"/>
    </source>
</evidence>
<name>A0A9X1HVD9_9BACT</name>
<evidence type="ECO:0000313" key="5">
    <source>
        <dbReference type="Proteomes" id="UP001139409"/>
    </source>
</evidence>
<gene>
    <name evidence="2" type="ORF">LDX50_11175</name>
    <name evidence="3" type="ORF">LDX50_17145</name>
    <name evidence="4" type="ORF">LDX50_22865</name>
</gene>
<evidence type="ECO:0000256" key="1">
    <source>
        <dbReference type="SAM" id="Phobius"/>
    </source>
</evidence>
<evidence type="ECO:0000313" key="3">
    <source>
        <dbReference type="EMBL" id="MCA6076610.1"/>
    </source>
</evidence>
<dbReference type="EMBL" id="JAIXNE010000002">
    <property type="protein sequence ID" value="MCA6075433.1"/>
    <property type="molecule type" value="Genomic_DNA"/>
</dbReference>
<dbReference type="EMBL" id="JAIXNE010000004">
    <property type="protein sequence ID" value="MCA6077738.1"/>
    <property type="molecule type" value="Genomic_DNA"/>
</dbReference>
<dbReference type="EMBL" id="JAIXNE010000003">
    <property type="protein sequence ID" value="MCA6076610.1"/>
    <property type="molecule type" value="Genomic_DNA"/>
</dbReference>
<accession>A0A9X1HVD9</accession>
<keyword evidence="1" id="KW-0812">Transmembrane</keyword>
<evidence type="ECO:0000313" key="2">
    <source>
        <dbReference type="EMBL" id="MCA6075433.1"/>
    </source>
</evidence>
<keyword evidence="1" id="KW-0472">Membrane</keyword>
<keyword evidence="1" id="KW-1133">Transmembrane helix</keyword>
<reference evidence="4" key="1">
    <citation type="submission" date="2021-09" db="EMBL/GenBank/DDBJ databases">
        <title>Fulvivirga sp. isolated from coastal sediment.</title>
        <authorList>
            <person name="Yu H."/>
        </authorList>
    </citation>
    <scope>NUCLEOTIDE SEQUENCE</scope>
    <source>
        <strain evidence="4">1062</strain>
    </source>
</reference>
<protein>
    <recommendedName>
        <fullName evidence="6">DUF748 domain-containing protein</fullName>
    </recommendedName>
</protein>
<feature type="transmembrane region" description="Helical" evidence="1">
    <location>
        <begin position="23"/>
        <end position="42"/>
    </location>
</feature>
<keyword evidence="5" id="KW-1185">Reference proteome</keyword>
<organism evidence="4 5">
    <name type="scientific">Fulvivirga sedimenti</name>
    <dbReference type="NCBI Taxonomy" id="2879465"/>
    <lineage>
        <taxon>Bacteria</taxon>
        <taxon>Pseudomonadati</taxon>
        <taxon>Bacteroidota</taxon>
        <taxon>Cytophagia</taxon>
        <taxon>Cytophagales</taxon>
        <taxon>Fulvivirgaceae</taxon>
        <taxon>Fulvivirga</taxon>
    </lineage>
</organism>
<sequence length="1172" mass="131488">MNNPEATVVRKPLKRRKKRLRKILIALSFLLLGAVCIGLIYFKVQGFKKTLIDLVDKQSNGTYALTIGNTKIDYLELDFALSGVDIAKVDKSDSTGLLGIRIPEIEVNLGSFFDLLGSGQLRIELFRIIEPLARVSAQQPDEPTDKKEPVNIAHEIVSFYPGIRAILDNFDIEDFRIDRADLQLNKSDLIIEVQLLDLLIANWNMRDLSDDAQFKIMLGKQGIDFETSSFSFDAITWSYDDHKLEIDNYSFTQKDSLDRTVLILDGASVVIQDMDYEKLLDEEYIFDLLQINQPVVTANIFPHEADPSKIKSRQPVSDLLKKNLRELLIRNGEINKAEVHLNIMRPNDTVRLLLPEMTLKTSNFVVTEDSSTLMIEKLRLSLSATELDMGNGLAVKFSEMVYDKTYNVDIKDIVLTDTDINAELLRSESLALYNFNIFNFIYTNDLSADSVLMKGGNLTLFEATGDIVHTSGSRPPKPARERSTVHLGKVVLDSINIIYDYLETNAQIQNLNAVTENLVIEDGTTYDLRYFKSPSVTFTSGKNDIRASLTGVFFEPKRFEISSVQGSFKDINLTLKGFTATPENFNPNKPFYHVWNTLHISEIDISGSLPQPDTTQKNTADKPVQEFFFESIMLDRITANLELSQNSQLSFISDNLKVKEVLVAGKASTFGEIQAQMHQLKHSSDKINISVDDVNIATKEQSEISGVSLSLASGDNLQLQKISLNEIIKSDSVWHIEMASVNQVSFIQSENTLNSTLDSISLENITWSPSALPHVGEIGVYKPFMQIKKKPVDSTSVKKSDASQTKQTKKAIAPLSLFDVLKISPGTVAINDQLIAFGDISIRTADNKVAIDMGDLRFDTPSSTFNIGEIKNTGEQLHIYDVRIDAKPEFVEKMEIENDVISGNFDHLVFNGVVWDSLLRKNQFISEQLQIEGFNVRLRRDKTLPDPEAVNKPYLLRELLPLSEKFQLLGIKATDGVLTYREVGEKTGQEGYIVLNDIDFKMNLRKPKTESENVLTGTAKLYDSGLMAFNYSRIDSNHFDLEVRLTDMVLDSLNHMIDPLEAVRLKSGYLKEYDLSVTANDSIATGQALMTYEDLHIEIFKKHSPDVKNFGSSLLTALADGIILKHSKTDAIGTFEQERITFKGPINYWVKCAIHGAMAAVRKGKSASNVSD</sequence>
<dbReference type="Proteomes" id="UP001139409">
    <property type="component" value="Unassembled WGS sequence"/>
</dbReference>